<feature type="compositionally biased region" description="Basic residues" evidence="3">
    <location>
        <begin position="12"/>
        <end position="23"/>
    </location>
</feature>
<reference evidence="6 7" key="1">
    <citation type="submission" date="2017-11" db="EMBL/GenBank/DDBJ databases">
        <title>The genome of Rhizophagus clarus HR1 reveals common genetic basis of auxotrophy among arbuscular mycorrhizal fungi.</title>
        <authorList>
            <person name="Kobayashi Y."/>
        </authorList>
    </citation>
    <scope>NUCLEOTIDE SEQUENCE [LARGE SCALE GENOMIC DNA]</scope>
    <source>
        <strain evidence="6 7">HR1</strain>
    </source>
</reference>
<accession>A0A2Z6QEC3</accession>
<feature type="compositionally biased region" description="Polar residues" evidence="3">
    <location>
        <begin position="557"/>
        <end position="574"/>
    </location>
</feature>
<dbReference type="CDD" id="cd04369">
    <property type="entry name" value="Bromodomain"/>
    <property type="match status" value="1"/>
</dbReference>
<dbReference type="InterPro" id="IPR036427">
    <property type="entry name" value="Bromodomain-like_sf"/>
</dbReference>
<comment type="caution">
    <text evidence="6">The sequence shown here is derived from an EMBL/GenBank/DDBJ whole genome shotgun (WGS) entry which is preliminary data.</text>
</comment>
<feature type="compositionally biased region" description="Basic and acidic residues" evidence="3">
    <location>
        <begin position="726"/>
        <end position="735"/>
    </location>
</feature>
<sequence length="1453" mass="162691">MPPLQQTQKEKHQGRRTNPYRRPRLATHEFFGSQFEWTQAQQLHSNTVENEWQNMTSNEFCDNTNDYDDNEKPSIKQLNEQKVVMVAASLENSSRKNSDINTKRGVVEQNDSMVQPLEQREPVSVLGPPKWSNIINNNNQFNNITNNNSQFNNSYIPNNRQFGGFVAQNSSQINNNFITNNNGPNSVNNIRNSVIANNNGRNGVIANSNGRNNVIANSNGRNNVIINSNGRNNLISNGIGRNNVIIANSNGHSNIMTNSIGRNSVMTNNIGRNGVTANNNGRNNVITNNNGRSSVIASVMTNNIGRDSVMSNSNVRNNIIPNNNSQFNSFLSHNNNQASKNFVTHNSGQVSNSFVTHNQVRNNFVAHNSNQISNSFVAHNNSQFNNNQSNKGINNNSIVNNSIVNTSNNSSQVSNSQINKSIVTNDSSQVNNSKFSNGIVSNNSKITNISTSNSISNSNNSKVSSSNQVSNSNNSKISNNSNISNSSLVSNGNNSKVSNGIAANNNSQVSNNITFTENNKKVGNDIIVTNKSSEVSNSTAVINNNKVSDNNSNEINSTEQPEGSAVTISDGISQGVSGRSRKRRNGKGQGRRVRRGKGRSDVRNQDQSQTATVNTEDVKEHSVDEAGNGNKRRKIVSENDDESLAMNVDGNEEVVPMEEAVPMEDQDPNADNVNAIMEPPSSTKTPARAKSRNSRGKKRARSDRKNPAVRKPRGKRGRPNVAPETARTEDVRGSDQDESMSDVPQSLVAPVPDVPEPEPKQTIALRKYLETLRLNEQILSRDRLLRLGTYIMDHFVSQAWCRPFVNPEDESAVIYRQIITRLMDLTTVEHNLWAGEYDGSVSKFYNDLAQIIYNAFKFHPEGTIIFNEANFMLTCFVDYTTKFSKPPHDPNKLEDTLVQIGAKLPHEEFGDVCSVAPNVESRIYIVPLYSFRQVSRSGSNVAKLPQAAAERLDPMSRPLFDIFERRNLPPIRFQPTETHCNFARLYITMGAQNIKNCRDERNAILVIVKDVSYARGENRLRCNAIISKPFGELRELDTIGFPELQDARYWTRVAFLDRMTLDLKVGPKFFDKYLRTPFKVSEYDKEIITLQQHDAFLAALNLRKSNSSPEGLSIWQRLVAEANKVKVPIESLESLGKPIQVDAEGFFKRVFHVPGDDKYVVQNFKEISEGTLETRIKEAVCCLKTKGVSNTGQIRSVYKDEEYDELVGLSMERYNYTLKEYAFNTRSPITGEQKYKLIHDMMKGIKALHDAGFAHRDLSEVNMMVNNTSEKLTDGSTKPELVVIDFGKAEFINRDDVIAWSVGEVTNDKLEHLPWIKTVPDHGYKLYRSAATLPRTKNDHAVLQYPIDPCSEDVYAAGVLAWRIFSGQAPWGGILDTDLKNLREIVTDPIKIKFHIEKNVNGKKSRELLLKCITAKSQDRSTAKELLDWLLQFKDELISEWATSGRVRIRKQL</sequence>
<keyword evidence="7" id="KW-1185">Reference proteome</keyword>
<keyword evidence="1 2" id="KW-0103">Bromodomain</keyword>
<dbReference type="Pfam" id="PF00069">
    <property type="entry name" value="Pkinase"/>
    <property type="match status" value="1"/>
</dbReference>
<proteinExistence type="predicted"/>
<evidence type="ECO:0008006" key="8">
    <source>
        <dbReference type="Google" id="ProtNLM"/>
    </source>
</evidence>
<gene>
    <name evidence="6" type="ORF">RclHR1_01440030</name>
</gene>
<feature type="compositionally biased region" description="Acidic residues" evidence="3">
    <location>
        <begin position="650"/>
        <end position="668"/>
    </location>
</feature>
<dbReference type="Pfam" id="PF00439">
    <property type="entry name" value="Bromodomain"/>
    <property type="match status" value="1"/>
</dbReference>
<evidence type="ECO:0000313" key="7">
    <source>
        <dbReference type="Proteomes" id="UP000247702"/>
    </source>
</evidence>
<feature type="region of interest" description="Disordered" evidence="3">
    <location>
        <begin position="1"/>
        <end position="23"/>
    </location>
</feature>
<evidence type="ECO:0000256" key="3">
    <source>
        <dbReference type="SAM" id="MobiDB-lite"/>
    </source>
</evidence>
<dbReference type="EMBL" id="BEXD01000491">
    <property type="protein sequence ID" value="GBB87915.1"/>
    <property type="molecule type" value="Genomic_DNA"/>
</dbReference>
<feature type="region of interest" description="Disordered" evidence="3">
    <location>
        <begin position="453"/>
        <end position="491"/>
    </location>
</feature>
<feature type="compositionally biased region" description="Polar residues" evidence="3">
    <location>
        <begin position="424"/>
        <end position="439"/>
    </location>
</feature>
<feature type="compositionally biased region" description="Basic residues" evidence="3">
    <location>
        <begin position="579"/>
        <end position="597"/>
    </location>
</feature>
<feature type="domain" description="Bromo" evidence="5">
    <location>
        <begin position="815"/>
        <end position="866"/>
    </location>
</feature>
<dbReference type="PANTHER" id="PTHR44167">
    <property type="entry name" value="OVARIAN-SPECIFIC SERINE/THREONINE-PROTEIN KINASE LOK-RELATED"/>
    <property type="match status" value="1"/>
</dbReference>
<dbReference type="GO" id="GO:0006325">
    <property type="term" value="P:chromatin organization"/>
    <property type="evidence" value="ECO:0007669"/>
    <property type="project" value="UniProtKB-ARBA"/>
</dbReference>
<evidence type="ECO:0000259" key="5">
    <source>
        <dbReference type="PROSITE" id="PS50014"/>
    </source>
</evidence>
<dbReference type="PROSITE" id="PS50011">
    <property type="entry name" value="PROTEIN_KINASE_DOM"/>
    <property type="match status" value="1"/>
</dbReference>
<dbReference type="SUPFAM" id="SSF47370">
    <property type="entry name" value="Bromodomain"/>
    <property type="match status" value="1"/>
</dbReference>
<evidence type="ECO:0000259" key="4">
    <source>
        <dbReference type="PROSITE" id="PS50011"/>
    </source>
</evidence>
<evidence type="ECO:0000313" key="6">
    <source>
        <dbReference type="EMBL" id="GBB87915.1"/>
    </source>
</evidence>
<dbReference type="Gene3D" id="1.10.510.10">
    <property type="entry name" value="Transferase(Phosphotransferase) domain 1"/>
    <property type="match status" value="1"/>
</dbReference>
<feature type="compositionally biased region" description="Basic residues" evidence="3">
    <location>
        <begin position="687"/>
        <end position="718"/>
    </location>
</feature>
<dbReference type="SMART" id="SM00297">
    <property type="entry name" value="BROMO"/>
    <property type="match status" value="1"/>
</dbReference>
<dbReference type="InterPro" id="IPR000719">
    <property type="entry name" value="Prot_kinase_dom"/>
</dbReference>
<feature type="compositionally biased region" description="Polar residues" evidence="3">
    <location>
        <begin position="605"/>
        <end position="615"/>
    </location>
</feature>
<feature type="compositionally biased region" description="Low complexity" evidence="3">
    <location>
        <begin position="541"/>
        <end position="556"/>
    </location>
</feature>
<dbReference type="GO" id="GO:0005524">
    <property type="term" value="F:ATP binding"/>
    <property type="evidence" value="ECO:0007669"/>
    <property type="project" value="InterPro"/>
</dbReference>
<feature type="region of interest" description="Disordered" evidence="3">
    <location>
        <begin position="424"/>
        <end position="443"/>
    </location>
</feature>
<dbReference type="PANTHER" id="PTHR44167:SF24">
    <property type="entry name" value="SERINE_THREONINE-PROTEIN KINASE CHK2"/>
    <property type="match status" value="1"/>
</dbReference>
<dbReference type="STRING" id="94130.A0A2Z6QEC3"/>
<dbReference type="Proteomes" id="UP000247702">
    <property type="component" value="Unassembled WGS sequence"/>
</dbReference>
<dbReference type="InterPro" id="IPR011009">
    <property type="entry name" value="Kinase-like_dom_sf"/>
</dbReference>
<dbReference type="PROSITE" id="PS50014">
    <property type="entry name" value="BROMODOMAIN_2"/>
    <property type="match status" value="1"/>
</dbReference>
<dbReference type="InterPro" id="IPR001487">
    <property type="entry name" value="Bromodomain"/>
</dbReference>
<name>A0A2Z6QEC3_9GLOM</name>
<protein>
    <recommendedName>
        <fullName evidence="8">Protein kinase domain-containing protein</fullName>
    </recommendedName>
</protein>
<feature type="region of interest" description="Disordered" evidence="3">
    <location>
        <begin position="535"/>
        <end position="758"/>
    </location>
</feature>
<dbReference type="GO" id="GO:0004672">
    <property type="term" value="F:protein kinase activity"/>
    <property type="evidence" value="ECO:0007669"/>
    <property type="project" value="InterPro"/>
</dbReference>
<evidence type="ECO:0000256" key="1">
    <source>
        <dbReference type="ARBA" id="ARBA00023117"/>
    </source>
</evidence>
<dbReference type="SUPFAM" id="SSF56112">
    <property type="entry name" value="Protein kinase-like (PK-like)"/>
    <property type="match status" value="1"/>
</dbReference>
<feature type="domain" description="Protein kinase" evidence="4">
    <location>
        <begin position="1059"/>
        <end position="1438"/>
    </location>
</feature>
<dbReference type="SMART" id="SM00220">
    <property type="entry name" value="S_TKc"/>
    <property type="match status" value="1"/>
</dbReference>
<organism evidence="6 7">
    <name type="scientific">Rhizophagus clarus</name>
    <dbReference type="NCBI Taxonomy" id="94130"/>
    <lineage>
        <taxon>Eukaryota</taxon>
        <taxon>Fungi</taxon>
        <taxon>Fungi incertae sedis</taxon>
        <taxon>Mucoromycota</taxon>
        <taxon>Glomeromycotina</taxon>
        <taxon>Glomeromycetes</taxon>
        <taxon>Glomerales</taxon>
        <taxon>Glomeraceae</taxon>
        <taxon>Rhizophagus</taxon>
    </lineage>
</organism>
<evidence type="ECO:0000256" key="2">
    <source>
        <dbReference type="PROSITE-ProRule" id="PRU00035"/>
    </source>
</evidence>
<dbReference type="Gene3D" id="1.20.920.10">
    <property type="entry name" value="Bromodomain-like"/>
    <property type="match status" value="1"/>
</dbReference>